<feature type="region of interest" description="Disordered" evidence="1">
    <location>
        <begin position="159"/>
        <end position="182"/>
    </location>
</feature>
<dbReference type="InterPro" id="IPR011009">
    <property type="entry name" value="Kinase-like_dom_sf"/>
</dbReference>
<sequence length="199" mass="22978">KYLGRGSYGTVDAVTRTFAIGEHRYARKTFIFPRKPKQRELNRILQEIEIARNLQHIHIVRLVETYQAEHTYAMIMQPVADGNLESYLSDLDDDDEHMDNGRRAHVSQWFGCLINALAFLHARRIVHGDIKPQNILTVQGNILLTDFGLSREFQEQTISETTEKRGTPRYRSSEEEDGRRAGRRSDVFSLGAVFLEMLT</sequence>
<dbReference type="Pfam" id="PF00069">
    <property type="entry name" value="Pkinase"/>
    <property type="match status" value="1"/>
</dbReference>
<dbReference type="GO" id="GO:0005737">
    <property type="term" value="C:cytoplasm"/>
    <property type="evidence" value="ECO:0007669"/>
    <property type="project" value="TreeGrafter"/>
</dbReference>
<keyword evidence="4" id="KW-1185">Reference proteome</keyword>
<feature type="non-terminal residue" evidence="3">
    <location>
        <position position="199"/>
    </location>
</feature>
<dbReference type="Gene3D" id="1.10.510.10">
    <property type="entry name" value="Transferase(Phosphotransferase) domain 1"/>
    <property type="match status" value="1"/>
</dbReference>
<evidence type="ECO:0000256" key="1">
    <source>
        <dbReference type="SAM" id="MobiDB-lite"/>
    </source>
</evidence>
<accession>A0A9P4GNA3</accession>
<dbReference type="OrthoDB" id="3785944at2759"/>
<evidence type="ECO:0000313" key="3">
    <source>
        <dbReference type="EMBL" id="KAF1848792.1"/>
    </source>
</evidence>
<dbReference type="SUPFAM" id="SSF56112">
    <property type="entry name" value="Protein kinase-like (PK-like)"/>
    <property type="match status" value="1"/>
</dbReference>
<keyword evidence="3" id="KW-0808">Transferase</keyword>
<gene>
    <name evidence="3" type="ORF">K460DRAFT_248189</name>
</gene>
<protein>
    <submittedName>
        <fullName evidence="3">Kinase-like protein</fullName>
    </submittedName>
</protein>
<dbReference type="PROSITE" id="PS50011">
    <property type="entry name" value="PROTEIN_KINASE_DOM"/>
    <property type="match status" value="1"/>
</dbReference>
<dbReference type="PANTHER" id="PTHR24361">
    <property type="entry name" value="MITOGEN-ACTIVATED KINASE KINASE KINASE"/>
    <property type="match status" value="1"/>
</dbReference>
<organism evidence="3 4">
    <name type="scientific">Cucurbitaria berberidis CBS 394.84</name>
    <dbReference type="NCBI Taxonomy" id="1168544"/>
    <lineage>
        <taxon>Eukaryota</taxon>
        <taxon>Fungi</taxon>
        <taxon>Dikarya</taxon>
        <taxon>Ascomycota</taxon>
        <taxon>Pezizomycotina</taxon>
        <taxon>Dothideomycetes</taxon>
        <taxon>Pleosporomycetidae</taxon>
        <taxon>Pleosporales</taxon>
        <taxon>Pleosporineae</taxon>
        <taxon>Cucurbitariaceae</taxon>
        <taxon>Cucurbitaria</taxon>
    </lineage>
</organism>
<dbReference type="EMBL" id="ML976615">
    <property type="protein sequence ID" value="KAF1848792.1"/>
    <property type="molecule type" value="Genomic_DNA"/>
</dbReference>
<dbReference type="AlphaFoldDB" id="A0A9P4GNA3"/>
<evidence type="ECO:0000259" key="2">
    <source>
        <dbReference type="PROSITE" id="PS50011"/>
    </source>
</evidence>
<dbReference type="RefSeq" id="XP_040791355.1">
    <property type="nucleotide sequence ID" value="XM_040927365.1"/>
</dbReference>
<dbReference type="Proteomes" id="UP000800039">
    <property type="component" value="Unassembled WGS sequence"/>
</dbReference>
<feature type="non-terminal residue" evidence="3">
    <location>
        <position position="1"/>
    </location>
</feature>
<comment type="caution">
    <text evidence="3">The sequence shown here is derived from an EMBL/GenBank/DDBJ whole genome shotgun (WGS) entry which is preliminary data.</text>
</comment>
<dbReference type="GeneID" id="63844618"/>
<dbReference type="CDD" id="cd00180">
    <property type="entry name" value="PKc"/>
    <property type="match status" value="1"/>
</dbReference>
<evidence type="ECO:0000313" key="4">
    <source>
        <dbReference type="Proteomes" id="UP000800039"/>
    </source>
</evidence>
<dbReference type="InterPro" id="IPR053235">
    <property type="entry name" value="Ser_Thr_kinase"/>
</dbReference>
<dbReference type="SMART" id="SM00220">
    <property type="entry name" value="S_TKc"/>
    <property type="match status" value="1"/>
</dbReference>
<proteinExistence type="predicted"/>
<dbReference type="GO" id="GO:0004674">
    <property type="term" value="F:protein serine/threonine kinase activity"/>
    <property type="evidence" value="ECO:0007669"/>
    <property type="project" value="TreeGrafter"/>
</dbReference>
<dbReference type="GO" id="GO:0005524">
    <property type="term" value="F:ATP binding"/>
    <property type="evidence" value="ECO:0007669"/>
    <property type="project" value="InterPro"/>
</dbReference>
<name>A0A9P4GNA3_9PLEO</name>
<feature type="domain" description="Protein kinase" evidence="2">
    <location>
        <begin position="1"/>
        <end position="199"/>
    </location>
</feature>
<dbReference type="InterPro" id="IPR008271">
    <property type="entry name" value="Ser/Thr_kinase_AS"/>
</dbReference>
<keyword evidence="3" id="KW-0418">Kinase</keyword>
<dbReference type="InterPro" id="IPR000719">
    <property type="entry name" value="Prot_kinase_dom"/>
</dbReference>
<dbReference type="PROSITE" id="PS00108">
    <property type="entry name" value="PROTEIN_KINASE_ST"/>
    <property type="match status" value="1"/>
</dbReference>
<reference evidence="3" key="1">
    <citation type="submission" date="2020-01" db="EMBL/GenBank/DDBJ databases">
        <authorList>
            <consortium name="DOE Joint Genome Institute"/>
            <person name="Haridas S."/>
            <person name="Albert R."/>
            <person name="Binder M."/>
            <person name="Bloem J."/>
            <person name="Labutti K."/>
            <person name="Salamov A."/>
            <person name="Andreopoulos B."/>
            <person name="Baker S.E."/>
            <person name="Barry K."/>
            <person name="Bills G."/>
            <person name="Bluhm B.H."/>
            <person name="Cannon C."/>
            <person name="Castanera R."/>
            <person name="Culley D.E."/>
            <person name="Daum C."/>
            <person name="Ezra D."/>
            <person name="Gonzalez J.B."/>
            <person name="Henrissat B."/>
            <person name="Kuo A."/>
            <person name="Liang C."/>
            <person name="Lipzen A."/>
            <person name="Lutzoni F."/>
            <person name="Magnuson J."/>
            <person name="Mondo S."/>
            <person name="Nolan M."/>
            <person name="Ohm R."/>
            <person name="Pangilinan J."/>
            <person name="Park H.-J."/>
            <person name="Ramirez L."/>
            <person name="Alfaro M."/>
            <person name="Sun H."/>
            <person name="Tritt A."/>
            <person name="Yoshinaga Y."/>
            <person name="Zwiers L.-H."/>
            <person name="Turgeon B.G."/>
            <person name="Goodwin S.B."/>
            <person name="Spatafora J.W."/>
            <person name="Crous P.W."/>
            <person name="Grigoriev I.V."/>
        </authorList>
    </citation>
    <scope>NUCLEOTIDE SEQUENCE</scope>
    <source>
        <strain evidence="3">CBS 394.84</strain>
    </source>
</reference>
<feature type="compositionally biased region" description="Basic and acidic residues" evidence="1">
    <location>
        <begin position="161"/>
        <end position="182"/>
    </location>
</feature>